<dbReference type="SMART" id="SM00409">
    <property type="entry name" value="IG"/>
    <property type="match status" value="1"/>
</dbReference>
<dbReference type="InterPro" id="IPR007110">
    <property type="entry name" value="Ig-like_dom"/>
</dbReference>
<dbReference type="InterPro" id="IPR050488">
    <property type="entry name" value="Ig_Fc_receptor"/>
</dbReference>
<comment type="caution">
    <text evidence="5">The sequence shown here is derived from an EMBL/GenBank/DDBJ whole genome shotgun (WGS) entry which is preliminary data.</text>
</comment>
<accession>A0AAD5A2U8</accession>
<reference evidence="5" key="1">
    <citation type="submission" date="2018-07" db="EMBL/GenBank/DDBJ databases">
        <title>Comparative genomics of catfishes provides insights into carnivory and benthic adaptation.</title>
        <authorList>
            <person name="Zhang Y."/>
            <person name="Wang D."/>
            <person name="Peng Z."/>
            <person name="Zheng S."/>
            <person name="Shao F."/>
            <person name="Tao W."/>
        </authorList>
    </citation>
    <scope>NUCLEOTIDE SEQUENCE</scope>
    <source>
        <strain evidence="5">Chongqing</strain>
    </source>
</reference>
<dbReference type="PANTHER" id="PTHR11481:SF64">
    <property type="entry name" value="FC RECEPTOR-LIKE PROTEIN 4"/>
    <property type="match status" value="1"/>
</dbReference>
<keyword evidence="5" id="KW-0675">Receptor</keyword>
<evidence type="ECO:0000256" key="3">
    <source>
        <dbReference type="SAM" id="Phobius"/>
    </source>
</evidence>
<dbReference type="AlphaFoldDB" id="A0AAD5A2U8"/>
<dbReference type="GO" id="GO:0009897">
    <property type="term" value="C:external side of plasma membrane"/>
    <property type="evidence" value="ECO:0007669"/>
    <property type="project" value="TreeGrafter"/>
</dbReference>
<dbReference type="GO" id="GO:0006955">
    <property type="term" value="P:immune response"/>
    <property type="evidence" value="ECO:0007669"/>
    <property type="project" value="TreeGrafter"/>
</dbReference>
<keyword evidence="6" id="KW-1185">Reference proteome</keyword>
<name>A0AAD5A2U8_SILAS</name>
<evidence type="ECO:0000256" key="2">
    <source>
        <dbReference type="ARBA" id="ARBA00023157"/>
    </source>
</evidence>
<dbReference type="GO" id="GO:0004888">
    <property type="term" value="F:transmembrane signaling receptor activity"/>
    <property type="evidence" value="ECO:0007669"/>
    <property type="project" value="TreeGrafter"/>
</dbReference>
<proteinExistence type="predicted"/>
<dbReference type="GO" id="GO:0007166">
    <property type="term" value="P:cell surface receptor signaling pathway"/>
    <property type="evidence" value="ECO:0007669"/>
    <property type="project" value="TreeGrafter"/>
</dbReference>
<dbReference type="SUPFAM" id="SSF48726">
    <property type="entry name" value="Immunoglobulin"/>
    <property type="match status" value="1"/>
</dbReference>
<keyword evidence="3" id="KW-1133">Transmembrane helix</keyword>
<evidence type="ECO:0000313" key="5">
    <source>
        <dbReference type="EMBL" id="KAI5608721.1"/>
    </source>
</evidence>
<protein>
    <submittedName>
        <fullName evidence="5">Fc receptor-like protein 5</fullName>
    </submittedName>
</protein>
<feature type="domain" description="Ig-like" evidence="4">
    <location>
        <begin position="1"/>
        <end position="66"/>
    </location>
</feature>
<dbReference type="Gene3D" id="2.60.40.10">
    <property type="entry name" value="Immunoglobulins"/>
    <property type="match status" value="1"/>
</dbReference>
<dbReference type="InterPro" id="IPR003599">
    <property type="entry name" value="Ig_sub"/>
</dbReference>
<organism evidence="5 6">
    <name type="scientific">Silurus asotus</name>
    <name type="common">Amur catfish</name>
    <name type="synonym">Parasilurus asotus</name>
    <dbReference type="NCBI Taxonomy" id="30991"/>
    <lineage>
        <taxon>Eukaryota</taxon>
        <taxon>Metazoa</taxon>
        <taxon>Chordata</taxon>
        <taxon>Craniata</taxon>
        <taxon>Vertebrata</taxon>
        <taxon>Euteleostomi</taxon>
        <taxon>Actinopterygii</taxon>
        <taxon>Neopterygii</taxon>
        <taxon>Teleostei</taxon>
        <taxon>Ostariophysi</taxon>
        <taxon>Siluriformes</taxon>
        <taxon>Siluridae</taxon>
        <taxon>Silurus</taxon>
    </lineage>
</organism>
<dbReference type="InterPro" id="IPR036179">
    <property type="entry name" value="Ig-like_dom_sf"/>
</dbReference>
<keyword evidence="1" id="KW-0732">Signal</keyword>
<evidence type="ECO:0000313" key="6">
    <source>
        <dbReference type="Proteomes" id="UP001205998"/>
    </source>
</evidence>
<dbReference type="Proteomes" id="UP001205998">
    <property type="component" value="Unassembled WGS sequence"/>
</dbReference>
<dbReference type="Pfam" id="PF13895">
    <property type="entry name" value="Ig_2"/>
    <property type="match status" value="1"/>
</dbReference>
<keyword evidence="3" id="KW-0472">Membrane</keyword>
<feature type="transmembrane region" description="Helical" evidence="3">
    <location>
        <begin position="94"/>
        <end position="115"/>
    </location>
</feature>
<evidence type="ECO:0000259" key="4">
    <source>
        <dbReference type="PROSITE" id="PS50835"/>
    </source>
</evidence>
<feature type="non-terminal residue" evidence="5">
    <location>
        <position position="136"/>
    </location>
</feature>
<evidence type="ECO:0000256" key="1">
    <source>
        <dbReference type="ARBA" id="ARBA00022729"/>
    </source>
</evidence>
<keyword evidence="2" id="KW-1015">Disulfide bond</keyword>
<dbReference type="PANTHER" id="PTHR11481">
    <property type="entry name" value="IMMUNOGLOBULIN FC RECEPTOR"/>
    <property type="match status" value="1"/>
</dbReference>
<sequence>GDVILESSVHPVTEGHPLTLHCLYRNTNPSNLRADFYKDGSVVQNQTTGEMIIHKVSKSDEGFYHCKHPERGESPRSWISVRRPSHVEAPFSELMLISSVVTASPYLLITIILLVKCYRARAHTDEDRIENAVIEE</sequence>
<dbReference type="PROSITE" id="PS50835">
    <property type="entry name" value="IG_LIKE"/>
    <property type="match status" value="1"/>
</dbReference>
<dbReference type="InterPro" id="IPR013783">
    <property type="entry name" value="Ig-like_fold"/>
</dbReference>
<gene>
    <name evidence="5" type="ORF">C0J50_12216</name>
</gene>
<keyword evidence="3" id="KW-0812">Transmembrane</keyword>
<dbReference type="EMBL" id="MU580927">
    <property type="protein sequence ID" value="KAI5608721.1"/>
    <property type="molecule type" value="Genomic_DNA"/>
</dbReference>